<dbReference type="Pfam" id="PF00632">
    <property type="entry name" value="HECT"/>
    <property type="match status" value="1"/>
</dbReference>
<dbReference type="EC" id="2.3.2.26" evidence="3"/>
<feature type="active site" description="Glycyl thioester intermediate" evidence="6">
    <location>
        <position position="518"/>
    </location>
</feature>
<comment type="catalytic activity">
    <reaction evidence="1">
        <text>S-ubiquitinyl-[E2 ubiquitin-conjugating enzyme]-L-cysteine + [acceptor protein]-L-lysine = [E2 ubiquitin-conjugating enzyme]-L-cysteine + N(6)-ubiquitinyl-[acceptor protein]-L-lysine.</text>
        <dbReference type="EC" id="2.3.2.26"/>
    </reaction>
</comment>
<protein>
    <recommendedName>
        <fullName evidence="3">HECT-type E3 ubiquitin transferase</fullName>
        <ecNumber evidence="3">2.3.2.26</ecNumber>
    </recommendedName>
</protein>
<proteinExistence type="predicted"/>
<reference evidence="8 9" key="1">
    <citation type="submission" date="2019-01" db="EMBL/GenBank/DDBJ databases">
        <title>Genomes sequencing and comparative genomics of infectious freshwater microsporidia, Cucumispora dikerogammari and Thelohania contejeani.</title>
        <authorList>
            <person name="Cormier A."/>
            <person name="Giraud I."/>
            <person name="Wattier R."/>
            <person name="Teixeira M."/>
            <person name="Grandjean F."/>
            <person name="Rigaud T."/>
            <person name="Cordaux R."/>
        </authorList>
    </citation>
    <scope>NUCLEOTIDE SEQUENCE [LARGE SCALE GENOMIC DNA]</scope>
    <source>
        <strain evidence="8">T1</strain>
        <tissue evidence="8">Spores</tissue>
    </source>
</reference>
<evidence type="ECO:0000256" key="5">
    <source>
        <dbReference type="ARBA" id="ARBA00022786"/>
    </source>
</evidence>
<organism evidence="8 9">
    <name type="scientific">Astathelohania contejeani</name>
    <dbReference type="NCBI Taxonomy" id="164912"/>
    <lineage>
        <taxon>Eukaryota</taxon>
        <taxon>Fungi</taxon>
        <taxon>Fungi incertae sedis</taxon>
        <taxon>Microsporidia</taxon>
        <taxon>Astathelohaniidae</taxon>
        <taxon>Astathelohania</taxon>
    </lineage>
</organism>
<feature type="non-terminal residue" evidence="8">
    <location>
        <position position="1"/>
    </location>
</feature>
<comment type="pathway">
    <text evidence="2">Protein modification; protein ubiquitination.</text>
</comment>
<evidence type="ECO:0000256" key="1">
    <source>
        <dbReference type="ARBA" id="ARBA00000885"/>
    </source>
</evidence>
<dbReference type="SMART" id="SM00119">
    <property type="entry name" value="HECTc"/>
    <property type="match status" value="1"/>
</dbReference>
<evidence type="ECO:0000259" key="7">
    <source>
        <dbReference type="PROSITE" id="PS50237"/>
    </source>
</evidence>
<keyword evidence="4" id="KW-0808">Transferase</keyword>
<dbReference type="PANTHER" id="PTHR11254">
    <property type="entry name" value="HECT DOMAIN UBIQUITIN-PROTEIN LIGASE"/>
    <property type="match status" value="1"/>
</dbReference>
<dbReference type="PANTHER" id="PTHR11254:SF440">
    <property type="entry name" value="E3 UBIQUITIN-PROTEIN LIGASE NEDD-4"/>
    <property type="match status" value="1"/>
</dbReference>
<dbReference type="Proteomes" id="UP001516464">
    <property type="component" value="Unassembled WGS sequence"/>
</dbReference>
<dbReference type="EMBL" id="SBIQ01000348">
    <property type="protein sequence ID" value="KAF7679663.1"/>
    <property type="molecule type" value="Genomic_DNA"/>
</dbReference>
<dbReference type="InterPro" id="IPR050409">
    <property type="entry name" value="E3_ubiq-protein_ligase"/>
</dbReference>
<name>A0ABQ7HVQ7_9MICR</name>
<evidence type="ECO:0000256" key="4">
    <source>
        <dbReference type="ARBA" id="ARBA00022679"/>
    </source>
</evidence>
<evidence type="ECO:0000313" key="8">
    <source>
        <dbReference type="EMBL" id="KAF7679663.1"/>
    </source>
</evidence>
<dbReference type="Gene3D" id="3.30.2410.10">
    <property type="entry name" value="Hect, E3 ligase catalytic domain"/>
    <property type="match status" value="1"/>
</dbReference>
<evidence type="ECO:0000256" key="3">
    <source>
        <dbReference type="ARBA" id="ARBA00012485"/>
    </source>
</evidence>
<feature type="domain" description="HECT" evidence="7">
    <location>
        <begin position="205"/>
        <end position="552"/>
    </location>
</feature>
<keyword evidence="9" id="KW-1185">Reference proteome</keyword>
<dbReference type="InterPro" id="IPR035983">
    <property type="entry name" value="Hect_E3_ubiquitin_ligase"/>
</dbReference>
<evidence type="ECO:0000313" key="9">
    <source>
        <dbReference type="Proteomes" id="UP001516464"/>
    </source>
</evidence>
<keyword evidence="5 6" id="KW-0833">Ubl conjugation pathway</keyword>
<dbReference type="Gene3D" id="3.30.2160.10">
    <property type="entry name" value="Hect, E3 ligase catalytic domain"/>
    <property type="match status" value="1"/>
</dbReference>
<dbReference type="PROSITE" id="PS50237">
    <property type="entry name" value="HECT"/>
    <property type="match status" value="1"/>
</dbReference>
<dbReference type="Gene3D" id="3.90.1750.10">
    <property type="entry name" value="Hect, E3 ligase catalytic domains"/>
    <property type="match status" value="1"/>
</dbReference>
<gene>
    <name evidence="8" type="primary">TOM1_2</name>
    <name evidence="8" type="ORF">TCON_2535</name>
</gene>
<dbReference type="SUPFAM" id="SSF56204">
    <property type="entry name" value="Hect, E3 ligase catalytic domain"/>
    <property type="match status" value="1"/>
</dbReference>
<dbReference type="InterPro" id="IPR000569">
    <property type="entry name" value="HECT_dom"/>
</dbReference>
<comment type="caution">
    <text evidence="8">The sequence shown here is derived from an EMBL/GenBank/DDBJ whole genome shotgun (WGS) entry which is preliminary data.</text>
</comment>
<accession>A0ABQ7HVQ7</accession>
<evidence type="ECO:0000256" key="6">
    <source>
        <dbReference type="PROSITE-ProRule" id="PRU00104"/>
    </source>
</evidence>
<sequence length="552" mass="65486">LSSYIFTNKGIFLKKNFKDNNNIKQIVPIFNEDKRRINRRKIYIPVINLYKSYLLLFSVAIIENFDYNKSLNSVINEDEVIKYHLNIMALKIILNTKLQSEDLFVPKEFVSFKDEELKKIRDMNLTRRVILESRITSWIYCVDDYKFSEPKHFLSLSEYHSNYFFNMRNLILDNIKTNIDNFYHKVKINLDNNKNIFMESVRKFNAVNIKINSLINIRDGTPTSGSGVLSNWVTKISEHIKNSLSVLFRSCRDIKDIYIPCFFDEIAFAKKSIEYEFIGKVIGICFSNTNCILDVEFADYVYDILLAKEVNLDEFIRHEFFYYFDGINNLSMDIETVKNRFKLYHLCYNNETKTYEINESEVISDKDKLTSIAGNEDIYIKIEETMINLISRYLVNPIEKMRNGLLQIVDLDILSLFTDPKEFKKIISGDKNIDVKEWRKLTHVSYIYKETDCDDIVNLLKKTEELFWEIIDESDNSIRKKLMRYWAAVSNLPLDKSIESFYELNIWYRGIQIEAYTCFRILDIPATNDKEMLRTFIKIITETNENLTFNMI</sequence>
<evidence type="ECO:0000256" key="2">
    <source>
        <dbReference type="ARBA" id="ARBA00004906"/>
    </source>
</evidence>